<evidence type="ECO:0000313" key="1">
    <source>
        <dbReference type="EMBL" id="KAA0909562.1"/>
    </source>
</evidence>
<dbReference type="EMBL" id="VINQ01000033">
    <property type="protein sequence ID" value="KAA0909562.1"/>
    <property type="molecule type" value="Genomic_DNA"/>
</dbReference>
<name>A0A5A9YX71_9RHOB</name>
<sequence>MNNCNAISASAVSRFFSRTVIKELAKTGQSPMFARLLVESGIDGELTESVTIGEAFECAFGYLRQAEFRHEYAYKAALTHRVLLGTHSLNTASMITEFRVGRCKADVVILNGTGTVYEIKSERDSLTRLERQIEEYRKVFASVNVIVGENHLASVLDAVPSDVGILRLSGRYQISEIRAAQNIPDRTSAANIFDVVSMREAGLILKDLGYDLPDVPNTRRYQAYLEVFRTIASAEVHRAMVKVLKKTRTLTHLAQFIQELPASLQSVALSTKISNVEFGNLIEVLNVPLAEAKGWAAS</sequence>
<dbReference type="AlphaFoldDB" id="A0A5A9YX71"/>
<evidence type="ECO:0000313" key="2">
    <source>
        <dbReference type="Proteomes" id="UP000325291"/>
    </source>
</evidence>
<comment type="caution">
    <text evidence="1">The sequence shown here is derived from an EMBL/GenBank/DDBJ whole genome shotgun (WGS) entry which is preliminary data.</text>
</comment>
<proteinExistence type="predicted"/>
<dbReference type="Proteomes" id="UP000325291">
    <property type="component" value="Unassembled WGS sequence"/>
</dbReference>
<reference evidence="1 2" key="1">
    <citation type="submission" date="2019-07" db="EMBL/GenBank/DDBJ databases">
        <title>Aquicoccus porphyridii gen. nov., sp. nov., isolated from a small marine red alga, Porphyridium marinum.</title>
        <authorList>
            <person name="Liu L."/>
        </authorList>
    </citation>
    <scope>NUCLEOTIDE SEQUENCE [LARGE SCALE GENOMIC DNA]</scope>
    <source>
        <strain evidence="1 2">L1 8-17</strain>
    </source>
</reference>
<dbReference type="NCBIfam" id="NF033832">
    <property type="entry name" value="sce7726_fam"/>
    <property type="match status" value="1"/>
</dbReference>
<protein>
    <submittedName>
        <fullName evidence="1">Sce7726 family protein</fullName>
    </submittedName>
</protein>
<accession>A0A5A9YX71</accession>
<organism evidence="1 2">
    <name type="scientific">Aquicoccus porphyridii</name>
    <dbReference type="NCBI Taxonomy" id="1852029"/>
    <lineage>
        <taxon>Bacteria</taxon>
        <taxon>Pseudomonadati</taxon>
        <taxon>Pseudomonadota</taxon>
        <taxon>Alphaproteobacteria</taxon>
        <taxon>Rhodobacterales</taxon>
        <taxon>Paracoccaceae</taxon>
        <taxon>Aquicoccus</taxon>
    </lineage>
</organism>
<gene>
    <name evidence="1" type="ORF">FLO80_21085</name>
</gene>
<keyword evidence="2" id="KW-1185">Reference proteome</keyword>
<dbReference type="InterPro" id="IPR047729">
    <property type="entry name" value="Sce7726-like"/>
</dbReference>